<dbReference type="PATRIC" id="fig|1423739.3.peg.955"/>
<proteinExistence type="predicted"/>
<comment type="caution">
    <text evidence="1">The sequence shown here is derived from an EMBL/GenBank/DDBJ whole genome shotgun (WGS) entry which is preliminary data.</text>
</comment>
<sequence>MRKFVKNSLLVATFIGTVGVSSKLNTLSTAAKAWVISTHAISKKPYTVSNGYFYSSPKLTKKVHNQHNFLRTTFYSYKSATVKKNNGHQAVYYYVKNKSGSVKGWVWRGSLQKPKSYAQEKSDMNAVVTIIKGMSQQAQTEHDNTLNQFRHMDYKHPYQEYGSRGGRCIYSVLSNIGDCLEFPAAGKTSSEMQMDIQGALKFYKLFKDRFNSDDKQRLISDYDNLDDIMHSKDPDVNYLANVSEKASFIVVDIANDINAGDLQQ</sequence>
<dbReference type="STRING" id="1423739.FC85_GL000906"/>
<organism evidence="1 2">
    <name type="scientific">Lentilactobacillus diolivorans DSM 14421</name>
    <dbReference type="NCBI Taxonomy" id="1423739"/>
    <lineage>
        <taxon>Bacteria</taxon>
        <taxon>Bacillati</taxon>
        <taxon>Bacillota</taxon>
        <taxon>Bacilli</taxon>
        <taxon>Lactobacillales</taxon>
        <taxon>Lactobacillaceae</taxon>
        <taxon>Lentilactobacillus</taxon>
    </lineage>
</organism>
<dbReference type="EMBL" id="AZEY01000090">
    <property type="protein sequence ID" value="KRL64396.1"/>
    <property type="molecule type" value="Genomic_DNA"/>
</dbReference>
<reference evidence="1 2" key="1">
    <citation type="journal article" date="2015" name="Genome Announc.">
        <title>Expanding the biotechnology potential of lactobacilli through comparative genomics of 213 strains and associated genera.</title>
        <authorList>
            <person name="Sun Z."/>
            <person name="Harris H.M."/>
            <person name="McCann A."/>
            <person name="Guo C."/>
            <person name="Argimon S."/>
            <person name="Zhang W."/>
            <person name="Yang X."/>
            <person name="Jeffery I.B."/>
            <person name="Cooney J.C."/>
            <person name="Kagawa T.F."/>
            <person name="Liu W."/>
            <person name="Song Y."/>
            <person name="Salvetti E."/>
            <person name="Wrobel A."/>
            <person name="Rasinkangas P."/>
            <person name="Parkhill J."/>
            <person name="Rea M.C."/>
            <person name="O'Sullivan O."/>
            <person name="Ritari J."/>
            <person name="Douillard F.P."/>
            <person name="Paul Ross R."/>
            <person name="Yang R."/>
            <person name="Briner A.E."/>
            <person name="Felis G.E."/>
            <person name="de Vos W.M."/>
            <person name="Barrangou R."/>
            <person name="Klaenhammer T.R."/>
            <person name="Caufield P.W."/>
            <person name="Cui Y."/>
            <person name="Zhang H."/>
            <person name="O'Toole P.W."/>
        </authorList>
    </citation>
    <scope>NUCLEOTIDE SEQUENCE [LARGE SCALE GENOMIC DNA]</scope>
    <source>
        <strain evidence="1 2">DSM 14421</strain>
    </source>
</reference>
<evidence type="ECO:0008006" key="3">
    <source>
        <dbReference type="Google" id="ProtNLM"/>
    </source>
</evidence>
<dbReference type="Proteomes" id="UP000052013">
    <property type="component" value="Unassembled WGS sequence"/>
</dbReference>
<evidence type="ECO:0000313" key="2">
    <source>
        <dbReference type="Proteomes" id="UP000052013"/>
    </source>
</evidence>
<accession>A0A0R1S685</accession>
<protein>
    <recommendedName>
        <fullName evidence="3">D-alanyl-D-alanine carboxypeptidase</fullName>
    </recommendedName>
</protein>
<dbReference type="AlphaFoldDB" id="A0A0R1S685"/>
<gene>
    <name evidence="1" type="ORF">FC85_GL000906</name>
</gene>
<dbReference type="RefSeq" id="WP_057865360.1">
    <property type="nucleotide sequence ID" value="NZ_AZEY01000090.1"/>
</dbReference>
<name>A0A0R1S685_9LACO</name>
<evidence type="ECO:0000313" key="1">
    <source>
        <dbReference type="EMBL" id="KRL64396.1"/>
    </source>
</evidence>